<keyword evidence="2" id="KW-0812">Transmembrane</keyword>
<proteinExistence type="predicted"/>
<organism evidence="3 4">
    <name type="scientific">Roseateles albus</name>
    <dbReference type="NCBI Taxonomy" id="2987525"/>
    <lineage>
        <taxon>Bacteria</taxon>
        <taxon>Pseudomonadati</taxon>
        <taxon>Pseudomonadota</taxon>
        <taxon>Betaproteobacteria</taxon>
        <taxon>Burkholderiales</taxon>
        <taxon>Sphaerotilaceae</taxon>
        <taxon>Roseateles</taxon>
    </lineage>
</organism>
<accession>A0ABT5K7N5</accession>
<keyword evidence="2" id="KW-1133">Transmembrane helix</keyword>
<name>A0ABT5K7N5_9BURK</name>
<gene>
    <name evidence="3" type="ORF">PRZ03_00220</name>
</gene>
<evidence type="ECO:0000313" key="4">
    <source>
        <dbReference type="Proteomes" id="UP001221189"/>
    </source>
</evidence>
<keyword evidence="2" id="KW-0472">Membrane</keyword>
<dbReference type="Proteomes" id="UP001221189">
    <property type="component" value="Unassembled WGS sequence"/>
</dbReference>
<evidence type="ECO:0000256" key="1">
    <source>
        <dbReference type="SAM" id="MobiDB-lite"/>
    </source>
</evidence>
<feature type="transmembrane region" description="Helical" evidence="2">
    <location>
        <begin position="76"/>
        <end position="99"/>
    </location>
</feature>
<comment type="caution">
    <text evidence="3">The sequence shown here is derived from an EMBL/GenBank/DDBJ whole genome shotgun (WGS) entry which is preliminary data.</text>
</comment>
<reference evidence="3 4" key="1">
    <citation type="submission" date="2022-10" db="EMBL/GenBank/DDBJ databases">
        <title>Paucibacter sp. hw1 Genome sequencing.</title>
        <authorList>
            <person name="Park S."/>
        </authorList>
    </citation>
    <scope>NUCLEOTIDE SEQUENCE [LARGE SCALE GENOMIC DNA]</scope>
    <source>
        <strain evidence="4">hw1</strain>
    </source>
</reference>
<dbReference type="EMBL" id="JAQQXT010000001">
    <property type="protein sequence ID" value="MDC8769976.1"/>
    <property type="molecule type" value="Genomic_DNA"/>
</dbReference>
<feature type="region of interest" description="Disordered" evidence="1">
    <location>
        <begin position="1"/>
        <end position="24"/>
    </location>
</feature>
<keyword evidence="4" id="KW-1185">Reference proteome</keyword>
<evidence type="ECO:0000313" key="3">
    <source>
        <dbReference type="EMBL" id="MDC8769976.1"/>
    </source>
</evidence>
<sequence length="100" mass="10661">MNSLIYAPMVSPADGTPHPQSGEAPAWTLPILAAGQTVCSGNCDQGRRCNCTLSSNIYCENARAESLADQQEQQGAALLIQMFQLLCGIMLMCSLAWLVA</sequence>
<evidence type="ECO:0000256" key="2">
    <source>
        <dbReference type="SAM" id="Phobius"/>
    </source>
</evidence>
<dbReference type="RefSeq" id="WP_273598483.1">
    <property type="nucleotide sequence ID" value="NZ_JAQQXT010000001.1"/>
</dbReference>
<protein>
    <submittedName>
        <fullName evidence="3">Uncharacterized protein</fullName>
    </submittedName>
</protein>